<protein>
    <recommendedName>
        <fullName evidence="2">CAAX prenyl protease 2/Lysostaphin resistance protein A-like domain-containing protein</fullName>
    </recommendedName>
</protein>
<accession>A0A2A6FUA3</accession>
<keyword evidence="1" id="KW-1133">Transmembrane helix</keyword>
<dbReference type="AlphaFoldDB" id="A0A2A6FUA3"/>
<feature type="domain" description="CAAX prenyl protease 2/Lysostaphin resistance protein A-like" evidence="2">
    <location>
        <begin position="138"/>
        <end position="226"/>
    </location>
</feature>
<keyword evidence="1" id="KW-0472">Membrane</keyword>
<comment type="caution">
    <text evidence="3">The sequence shown here is derived from an EMBL/GenBank/DDBJ whole genome shotgun (WGS) entry which is preliminary data.</text>
</comment>
<organism evidence="3 4">
    <name type="scientific">Candidatus Lumbricidiphila eiseniae</name>
    <dbReference type="NCBI Taxonomy" id="1969409"/>
    <lineage>
        <taxon>Bacteria</taxon>
        <taxon>Bacillati</taxon>
        <taxon>Actinomycetota</taxon>
        <taxon>Actinomycetes</taxon>
        <taxon>Micrococcales</taxon>
        <taxon>Microbacteriaceae</taxon>
        <taxon>Candidatus Lumbricidiphila</taxon>
    </lineage>
</organism>
<reference evidence="4" key="1">
    <citation type="submission" date="2017-03" db="EMBL/GenBank/DDBJ databases">
        <authorList>
            <person name="Lund M.B."/>
        </authorList>
    </citation>
    <scope>NUCLEOTIDE SEQUENCE [LARGE SCALE GENOMIC DNA]</scope>
</reference>
<feature type="transmembrane region" description="Helical" evidence="1">
    <location>
        <begin position="154"/>
        <end position="178"/>
    </location>
</feature>
<dbReference type="GO" id="GO:0080120">
    <property type="term" value="P:CAAX-box protein maturation"/>
    <property type="evidence" value="ECO:0007669"/>
    <property type="project" value="UniProtKB-ARBA"/>
</dbReference>
<feature type="transmembrane region" description="Helical" evidence="1">
    <location>
        <begin position="33"/>
        <end position="53"/>
    </location>
</feature>
<evidence type="ECO:0000256" key="1">
    <source>
        <dbReference type="SAM" id="Phobius"/>
    </source>
</evidence>
<proteinExistence type="predicted"/>
<feature type="transmembrane region" description="Helical" evidence="1">
    <location>
        <begin position="6"/>
        <end position="26"/>
    </location>
</feature>
<dbReference type="GO" id="GO:0004175">
    <property type="term" value="F:endopeptidase activity"/>
    <property type="evidence" value="ECO:0007669"/>
    <property type="project" value="UniProtKB-ARBA"/>
</dbReference>
<dbReference type="Proteomes" id="UP000219994">
    <property type="component" value="Unassembled WGS sequence"/>
</dbReference>
<name>A0A2A6FUA3_9MICO</name>
<evidence type="ECO:0000313" key="4">
    <source>
        <dbReference type="Proteomes" id="UP000219994"/>
    </source>
</evidence>
<feature type="transmembrane region" description="Helical" evidence="1">
    <location>
        <begin position="198"/>
        <end position="227"/>
    </location>
</feature>
<feature type="transmembrane region" description="Helical" evidence="1">
    <location>
        <begin position="65"/>
        <end position="88"/>
    </location>
</feature>
<gene>
    <name evidence="3" type="ORF">B5766_00500</name>
</gene>
<dbReference type="InterPro" id="IPR003675">
    <property type="entry name" value="Rce1/LyrA-like_dom"/>
</dbReference>
<sequence>MLGTVAGYLVIPLPILGVFSVALSLSGLRGRKLLALLSPLLLGVICFTVAFFMADALHLGVKEVIGGGLSLILIVGAVSGSAAALGAFQFEKWLSRQFYRRRRQQAVIEGALPASLQFVGLPSSGESFMGVRDIARVPWLFAITSAWTIIGEELLYRGVVVIGGASVGLDPFVAVVAQGVFYSLNHLAFDVPALAGKLLFGVVLGLVALWTGSVLPCLVVHAVYQVLVYRQMAARRSVVS</sequence>
<dbReference type="EMBL" id="NAEP01000013">
    <property type="protein sequence ID" value="PDQ36464.1"/>
    <property type="molecule type" value="Genomic_DNA"/>
</dbReference>
<evidence type="ECO:0000313" key="3">
    <source>
        <dbReference type="EMBL" id="PDQ36464.1"/>
    </source>
</evidence>
<evidence type="ECO:0000259" key="2">
    <source>
        <dbReference type="Pfam" id="PF02517"/>
    </source>
</evidence>
<dbReference type="Pfam" id="PF02517">
    <property type="entry name" value="Rce1-like"/>
    <property type="match status" value="1"/>
</dbReference>
<keyword evidence="1" id="KW-0812">Transmembrane</keyword>